<dbReference type="PIRSF" id="PIRSF003128">
    <property type="entry name" value="RecN"/>
    <property type="match status" value="1"/>
</dbReference>
<keyword evidence="12" id="KW-1185">Reference proteome</keyword>
<keyword evidence="5 9" id="KW-0227">DNA damage</keyword>
<reference evidence="11 12" key="2">
    <citation type="submission" date="2019-01" db="EMBL/GenBank/DDBJ databases">
        <title>Tautonia sociabilis, a novel thermotolerant planctomycete of Isosphaeraceae family, isolated from a 4000 m deep subterranean habitat.</title>
        <authorList>
            <person name="Kovaleva O.L."/>
            <person name="Elcheninov A.G."/>
            <person name="Van Heerden E."/>
            <person name="Toshchakov S.V."/>
            <person name="Novikov A."/>
            <person name="Bonch-Osmolovskaya E.A."/>
            <person name="Kublanov I.V."/>
        </authorList>
    </citation>
    <scope>NUCLEOTIDE SEQUENCE [LARGE SCALE GENOMIC DNA]</scope>
    <source>
        <strain evidence="11 12">GM2012</strain>
    </source>
</reference>
<dbReference type="Pfam" id="PF02463">
    <property type="entry name" value="SMC_N"/>
    <property type="match status" value="1"/>
</dbReference>
<evidence type="ECO:0000256" key="9">
    <source>
        <dbReference type="PIRNR" id="PIRNR003128"/>
    </source>
</evidence>
<evidence type="ECO:0000256" key="5">
    <source>
        <dbReference type="ARBA" id="ARBA00022763"/>
    </source>
</evidence>
<dbReference type="NCBIfam" id="TIGR00634">
    <property type="entry name" value="recN"/>
    <property type="match status" value="1"/>
</dbReference>
<reference evidence="11 12" key="1">
    <citation type="submission" date="2018-12" db="EMBL/GenBank/DDBJ databases">
        <authorList>
            <person name="Toschakov S.V."/>
        </authorList>
    </citation>
    <scope>NUCLEOTIDE SEQUENCE [LARGE SCALE GENOMIC DNA]</scope>
    <source>
        <strain evidence="11 12">GM2012</strain>
    </source>
</reference>
<proteinExistence type="inferred from homology"/>
<sequence>MLRELSVQNLALIEDARVELRGGYCAWTGETGAGKSLLLTALGLVLGGKASLELVRSGKEEARAAAVFDLSADAELREEVEAILGGPIDDDQLILTRRIGSNGRSVAHANGLPVPVATLRRLAPRLIDVHGQHETRTLLDPDRQRALLDAYGGLEAVVASYREARAAHDSLRRTRLALIEAAERRRRERDLLAFERDELSAADPKPGEYEELSREAKRLAGSEAIREAAAEGYALLYDAERSAQALLGKVSRRLEPLADAVPELGAASATLSRLADEAREIAYTLRDLAEETGDDPKRLDRLESRLALYRKLSQRFRCEPDGLAARLEEVEDQLAAIERDDADLQQLDAPLSQAWEALKVAARELSDARRRTCKAFARAVQAHLKDLNLGDARLAVQLEPEPMGDDPTACPPPESGADRIEILFAPNPGEPIRPLRKIASGGELSRLTLAIKTVLAGVDRVPTLVFDEIDTGVGGRLGAVLGKKLAALAEHHQVICVTHLPQMASFASHQWVIRKRTSKGRTRTTIEELVADDRVDELAAMLRGDSAAESTRQEAIAMLSEAQAAGAR</sequence>
<keyword evidence="7 9" id="KW-0234">DNA repair</keyword>
<dbReference type="AlphaFoldDB" id="A0A432MKU0"/>
<evidence type="ECO:0000313" key="11">
    <source>
        <dbReference type="EMBL" id="RUL87698.1"/>
    </source>
</evidence>
<dbReference type="GO" id="GO:0005524">
    <property type="term" value="F:ATP binding"/>
    <property type="evidence" value="ECO:0007669"/>
    <property type="project" value="UniProtKB-KW"/>
</dbReference>
<accession>A0A432MKU0</accession>
<dbReference type="SUPFAM" id="SSF52540">
    <property type="entry name" value="P-loop containing nucleoside triphosphate hydrolases"/>
    <property type="match status" value="2"/>
</dbReference>
<dbReference type="PANTHER" id="PTHR11059:SF0">
    <property type="entry name" value="DNA REPAIR PROTEIN RECN"/>
    <property type="match status" value="1"/>
</dbReference>
<comment type="function">
    <text evidence="1 9">May be involved in recombinational repair of damaged DNA.</text>
</comment>
<dbReference type="GO" id="GO:0006310">
    <property type="term" value="P:DNA recombination"/>
    <property type="evidence" value="ECO:0007669"/>
    <property type="project" value="InterPro"/>
</dbReference>
<dbReference type="GO" id="GO:0043590">
    <property type="term" value="C:bacterial nucleoid"/>
    <property type="evidence" value="ECO:0007669"/>
    <property type="project" value="TreeGrafter"/>
</dbReference>
<dbReference type="PANTHER" id="PTHR11059">
    <property type="entry name" value="DNA REPAIR PROTEIN RECN"/>
    <property type="match status" value="1"/>
</dbReference>
<dbReference type="Proteomes" id="UP000280296">
    <property type="component" value="Unassembled WGS sequence"/>
</dbReference>
<comment type="caution">
    <text evidence="11">The sequence shown here is derived from an EMBL/GenBank/DDBJ whole genome shotgun (WGS) entry which is preliminary data.</text>
</comment>
<dbReference type="Gene3D" id="3.40.50.300">
    <property type="entry name" value="P-loop containing nucleotide triphosphate hydrolases"/>
    <property type="match status" value="2"/>
</dbReference>
<evidence type="ECO:0000256" key="7">
    <source>
        <dbReference type="ARBA" id="ARBA00023204"/>
    </source>
</evidence>
<evidence type="ECO:0000256" key="1">
    <source>
        <dbReference type="ARBA" id="ARBA00003618"/>
    </source>
</evidence>
<keyword evidence="4" id="KW-0547">Nucleotide-binding</keyword>
<dbReference type="EMBL" id="RYZH01000018">
    <property type="protein sequence ID" value="RUL87698.1"/>
    <property type="molecule type" value="Genomic_DNA"/>
</dbReference>
<feature type="domain" description="RecF/RecN/SMC N-terminal" evidence="10">
    <location>
        <begin position="2"/>
        <end position="515"/>
    </location>
</feature>
<organism evidence="11 12">
    <name type="scientific">Tautonia sociabilis</name>
    <dbReference type="NCBI Taxonomy" id="2080755"/>
    <lineage>
        <taxon>Bacteria</taxon>
        <taxon>Pseudomonadati</taxon>
        <taxon>Planctomycetota</taxon>
        <taxon>Planctomycetia</taxon>
        <taxon>Isosphaerales</taxon>
        <taxon>Isosphaeraceae</taxon>
        <taxon>Tautonia</taxon>
    </lineage>
</organism>
<protein>
    <recommendedName>
        <fullName evidence="3 9">DNA repair protein RecN</fullName>
    </recommendedName>
    <alternativeName>
        <fullName evidence="8 9">Recombination protein N</fullName>
    </alternativeName>
</protein>
<dbReference type="InterPro" id="IPR004604">
    <property type="entry name" value="DNA_recomb/repair_RecN"/>
</dbReference>
<dbReference type="GO" id="GO:0006281">
    <property type="term" value="P:DNA repair"/>
    <property type="evidence" value="ECO:0007669"/>
    <property type="project" value="UniProtKB-KW"/>
</dbReference>
<evidence type="ECO:0000256" key="6">
    <source>
        <dbReference type="ARBA" id="ARBA00022840"/>
    </source>
</evidence>
<dbReference type="OrthoDB" id="9806954at2"/>
<dbReference type="GO" id="GO:0009432">
    <property type="term" value="P:SOS response"/>
    <property type="evidence" value="ECO:0007669"/>
    <property type="project" value="TreeGrafter"/>
</dbReference>
<evidence type="ECO:0000256" key="3">
    <source>
        <dbReference type="ARBA" id="ARBA00021315"/>
    </source>
</evidence>
<dbReference type="InterPro" id="IPR027417">
    <property type="entry name" value="P-loop_NTPase"/>
</dbReference>
<keyword evidence="6" id="KW-0067">ATP-binding</keyword>
<dbReference type="RefSeq" id="WP_126725408.1">
    <property type="nucleotide sequence ID" value="NZ_RYZH01000018.1"/>
</dbReference>
<evidence type="ECO:0000313" key="12">
    <source>
        <dbReference type="Proteomes" id="UP000280296"/>
    </source>
</evidence>
<dbReference type="CDD" id="cd03241">
    <property type="entry name" value="ABC_RecN"/>
    <property type="match status" value="1"/>
</dbReference>
<evidence type="ECO:0000256" key="8">
    <source>
        <dbReference type="ARBA" id="ARBA00033408"/>
    </source>
</evidence>
<comment type="similarity">
    <text evidence="2 9">Belongs to the RecN family.</text>
</comment>
<gene>
    <name evidence="11" type="primary">recN</name>
    <name evidence="11" type="ORF">TsocGM_10960</name>
</gene>
<evidence type="ECO:0000256" key="2">
    <source>
        <dbReference type="ARBA" id="ARBA00009441"/>
    </source>
</evidence>
<dbReference type="InterPro" id="IPR003395">
    <property type="entry name" value="RecF/RecN/SMC_N"/>
</dbReference>
<evidence type="ECO:0000259" key="10">
    <source>
        <dbReference type="Pfam" id="PF02463"/>
    </source>
</evidence>
<evidence type="ECO:0000256" key="4">
    <source>
        <dbReference type="ARBA" id="ARBA00022741"/>
    </source>
</evidence>
<name>A0A432MKU0_9BACT</name>